<keyword evidence="4" id="KW-0378">Hydrolase</keyword>
<dbReference type="EMBL" id="CP094241">
    <property type="protein sequence ID" value="UNV84297.1"/>
    <property type="molecule type" value="Genomic_DNA"/>
</dbReference>
<dbReference type="Pfam" id="PF24706">
    <property type="entry name" value="DUF7669"/>
    <property type="match status" value="1"/>
</dbReference>
<organism evidence="4 5">
    <name type="scientific">Neisseria macacae ATCC 33926</name>
    <dbReference type="NCBI Taxonomy" id="997348"/>
    <lineage>
        <taxon>Bacteria</taxon>
        <taxon>Pseudomonadati</taxon>
        <taxon>Pseudomonadota</taxon>
        <taxon>Betaproteobacteria</taxon>
        <taxon>Neisseriales</taxon>
        <taxon>Neisseriaceae</taxon>
        <taxon>Neisseria</taxon>
    </lineage>
</organism>
<feature type="domain" description="DUF7669" evidence="3">
    <location>
        <begin position="23"/>
        <end position="92"/>
    </location>
</feature>
<keyword evidence="4" id="KW-0255">Endonuclease</keyword>
<dbReference type="Proteomes" id="UP000829455">
    <property type="component" value="Chromosome"/>
</dbReference>
<dbReference type="GO" id="GO:0004519">
    <property type="term" value="F:endonuclease activity"/>
    <property type="evidence" value="ECO:0007669"/>
    <property type="project" value="UniProtKB-KW"/>
</dbReference>
<dbReference type="InterPro" id="IPR003615">
    <property type="entry name" value="HNH_nuc"/>
</dbReference>
<feature type="coiled-coil region" evidence="1">
    <location>
        <begin position="106"/>
        <end position="138"/>
    </location>
</feature>
<feature type="domain" description="HNH nuclease" evidence="2">
    <location>
        <begin position="154"/>
        <end position="206"/>
    </location>
</feature>
<dbReference type="InterPro" id="IPR056086">
    <property type="entry name" value="DUF7669"/>
</dbReference>
<evidence type="ECO:0000259" key="2">
    <source>
        <dbReference type="Pfam" id="PF13391"/>
    </source>
</evidence>
<evidence type="ECO:0000259" key="3">
    <source>
        <dbReference type="Pfam" id="PF24706"/>
    </source>
</evidence>
<evidence type="ECO:0000313" key="4">
    <source>
        <dbReference type="EMBL" id="UNV84297.1"/>
    </source>
</evidence>
<gene>
    <name evidence="4" type="ORF">MON40_09785</name>
</gene>
<dbReference type="RefSeq" id="WP_242925891.1">
    <property type="nucleotide sequence ID" value="NZ_CP094241.1"/>
</dbReference>
<reference evidence="4 5" key="1">
    <citation type="submission" date="2022-03" db="EMBL/GenBank/DDBJ databases">
        <title>Genome sequencing of Neisseria macacae.</title>
        <authorList>
            <person name="Baek M.-G."/>
        </authorList>
    </citation>
    <scope>NUCLEOTIDE SEQUENCE [LARGE SCALE GENOMIC DNA]</scope>
    <source>
        <strain evidence="4 5">ATCC 33926</strain>
    </source>
</reference>
<sequence length="255" mass="29523">MDKYQYDTGKEILTGAKSITRFIIKKWASEGKKQFTAKELDEYLKNLQGLNTPYKDNTGSNLHSMCVNSNSSKHYSNSKPDFLYLVDRGIFEMYDPIKHGDNVKQIESLLNDLAVINKKRKKKEIEETTAEVQILARKGQGRFRNEVSAWCPKCPVSGVENMRLLVASHIKPWCKSNNEERLDGHNGFMFAPHIDALFDNGYISFDDEGKILISPQLGEKDRNAFNIDIDIKLTELPEKTKYYLKYHRDYIYIHN</sequence>
<evidence type="ECO:0000256" key="1">
    <source>
        <dbReference type="SAM" id="Coils"/>
    </source>
</evidence>
<evidence type="ECO:0000313" key="5">
    <source>
        <dbReference type="Proteomes" id="UP000829455"/>
    </source>
</evidence>
<keyword evidence="5" id="KW-1185">Reference proteome</keyword>
<keyword evidence="1" id="KW-0175">Coiled coil</keyword>
<proteinExistence type="predicted"/>
<protein>
    <submittedName>
        <fullName evidence="4">HNH endonuclease</fullName>
    </submittedName>
</protein>
<name>A0ABY3Y642_9NEIS</name>
<dbReference type="Pfam" id="PF13391">
    <property type="entry name" value="HNH_2"/>
    <property type="match status" value="1"/>
</dbReference>
<accession>A0ABY3Y642</accession>
<keyword evidence="4" id="KW-0540">Nuclease</keyword>